<evidence type="ECO:0000313" key="4">
    <source>
        <dbReference type="Proteomes" id="UP000182660"/>
    </source>
</evidence>
<dbReference type="PANTHER" id="PTHR30390:SF6">
    <property type="entry name" value="DNAA INITIATOR-ASSOCIATING PROTEIN DIAA"/>
    <property type="match status" value="1"/>
</dbReference>
<dbReference type="EMBL" id="FPLD01000066">
    <property type="protein sequence ID" value="SGZ02200.1"/>
    <property type="molecule type" value="Genomic_DNA"/>
</dbReference>
<dbReference type="GeneID" id="61296184"/>
<feature type="domain" description="SIS" evidence="1">
    <location>
        <begin position="34"/>
        <end position="196"/>
    </location>
</feature>
<evidence type="ECO:0000259" key="1">
    <source>
        <dbReference type="PROSITE" id="PS51464"/>
    </source>
</evidence>
<dbReference type="RefSeq" id="WP_075472265.1">
    <property type="nucleotide sequence ID" value="NZ_CAWQZC010000139.1"/>
</dbReference>
<dbReference type="Gene3D" id="3.40.50.10490">
    <property type="entry name" value="Glucose-6-phosphate isomerase like protein, domain 1"/>
    <property type="match status" value="1"/>
</dbReference>
<dbReference type="GO" id="GO:1901135">
    <property type="term" value="P:carbohydrate derivative metabolic process"/>
    <property type="evidence" value="ECO:0007669"/>
    <property type="project" value="InterPro"/>
</dbReference>
<evidence type="ECO:0000313" key="5">
    <source>
        <dbReference type="Proteomes" id="UP000183794"/>
    </source>
</evidence>
<dbReference type="InterPro" id="IPR035461">
    <property type="entry name" value="GmhA/DiaA"/>
</dbReference>
<keyword evidence="4" id="KW-1185">Reference proteome</keyword>
<dbReference type="PROSITE" id="PS51464">
    <property type="entry name" value="SIS"/>
    <property type="match status" value="1"/>
</dbReference>
<sequence>MLELIKENFTESIQTKIAAAEALPEYIQNSAMMMAQCLLNGNKILICGNGASASLAQNFSASLLNRYETERPSLPALALTPDCTLMTAIGTDTSFDMVYSKQVRALGNDGDILVVISAGGHSRNVIKAIEAALTRNMTIVALTGKDGGEISGLLGPHDAEVRVPSRREARIQEVHALIINCLCDIIDQTLFPQQECEE</sequence>
<gene>
    <name evidence="2" type="ORF">MT2528_2326</name>
    <name evidence="3" type="ORF">NVI5450_2526</name>
</gene>
<protein>
    <recommendedName>
        <fullName evidence="1">SIS domain-containing protein</fullName>
    </recommendedName>
</protein>
<dbReference type="InterPro" id="IPR046348">
    <property type="entry name" value="SIS_dom_sf"/>
</dbReference>
<proteinExistence type="predicted"/>
<organism evidence="3 5">
    <name type="scientific">Moritella viscosa</name>
    <dbReference type="NCBI Taxonomy" id="80854"/>
    <lineage>
        <taxon>Bacteria</taxon>
        <taxon>Pseudomonadati</taxon>
        <taxon>Pseudomonadota</taxon>
        <taxon>Gammaproteobacteria</taxon>
        <taxon>Alteromonadales</taxon>
        <taxon>Moritellaceae</taxon>
        <taxon>Moritella</taxon>
    </lineage>
</organism>
<dbReference type="Proteomes" id="UP000183794">
    <property type="component" value="Unassembled WGS sequence"/>
</dbReference>
<name>A0A1L0AV23_9GAMM</name>
<evidence type="ECO:0000313" key="3">
    <source>
        <dbReference type="EMBL" id="SGZ02200.1"/>
    </source>
</evidence>
<dbReference type="Proteomes" id="UP000182660">
    <property type="component" value="Unassembled WGS sequence"/>
</dbReference>
<dbReference type="InterPro" id="IPR001347">
    <property type="entry name" value="SIS_dom"/>
</dbReference>
<dbReference type="PANTHER" id="PTHR30390">
    <property type="entry name" value="SEDOHEPTULOSE 7-PHOSPHATE ISOMERASE / DNAA INITIATOR-ASSOCIATING FACTOR FOR REPLICATION INITIATION"/>
    <property type="match status" value="1"/>
</dbReference>
<dbReference type="Pfam" id="PF13580">
    <property type="entry name" value="SIS_2"/>
    <property type="match status" value="1"/>
</dbReference>
<evidence type="ECO:0000313" key="2">
    <source>
        <dbReference type="EMBL" id="SGY92164.1"/>
    </source>
</evidence>
<dbReference type="SUPFAM" id="SSF53697">
    <property type="entry name" value="SIS domain"/>
    <property type="match status" value="1"/>
</dbReference>
<accession>A0A1L0AV23</accession>
<dbReference type="EMBL" id="FPLJ01000052">
    <property type="protein sequence ID" value="SGY92164.1"/>
    <property type="molecule type" value="Genomic_DNA"/>
</dbReference>
<dbReference type="OrthoDB" id="9810929at2"/>
<dbReference type="GO" id="GO:0097367">
    <property type="term" value="F:carbohydrate derivative binding"/>
    <property type="evidence" value="ECO:0007669"/>
    <property type="project" value="InterPro"/>
</dbReference>
<reference evidence="2 4" key="2">
    <citation type="submission" date="2016-11" db="EMBL/GenBank/DDBJ databases">
        <authorList>
            <person name="Klemetsen T."/>
        </authorList>
    </citation>
    <scope>NUCLEOTIDE SEQUENCE [LARGE SCALE GENOMIC DNA]</scope>
    <source>
        <strain evidence="2">MT 2528</strain>
    </source>
</reference>
<dbReference type="CDD" id="cd05006">
    <property type="entry name" value="SIS_GmhA"/>
    <property type="match status" value="1"/>
</dbReference>
<dbReference type="AlphaFoldDB" id="A0A1L0AV23"/>
<reference evidence="3 5" key="1">
    <citation type="submission" date="2016-11" db="EMBL/GenBank/DDBJ databases">
        <authorList>
            <person name="Jaros S."/>
            <person name="Januszkiewicz K."/>
            <person name="Wedrychowicz H."/>
        </authorList>
    </citation>
    <scope>NUCLEOTIDE SEQUENCE [LARGE SCALE GENOMIC DNA]</scope>
    <source>
        <strain evidence="3">NVI 5450</strain>
    </source>
</reference>
<dbReference type="InterPro" id="IPR050099">
    <property type="entry name" value="SIS_GmhA/DiaA_subfam"/>
</dbReference>